<comment type="caution">
    <text evidence="1">The sequence shown here is derived from an EMBL/GenBank/DDBJ whole genome shotgun (WGS) entry which is preliminary data.</text>
</comment>
<protein>
    <submittedName>
        <fullName evidence="1">Uncharacterized protein</fullName>
    </submittedName>
</protein>
<dbReference type="EMBL" id="LFIW01002480">
    <property type="protein sequence ID" value="KZL69520.1"/>
    <property type="molecule type" value="Genomic_DNA"/>
</dbReference>
<name>A0A166RP28_COLIC</name>
<keyword evidence="2" id="KW-1185">Reference proteome</keyword>
<sequence length="117" mass="12914">MKISVIAVASLIVLLSLAGTVSAGARCLRLEGAGTYFYEVTMEGVARREIRGLCNGLWDNLKGHLACMVYRPNGCEEGYFNGDLYWYFSTSIVCNQDMVHSAYYGATKNQWGAITCH</sequence>
<gene>
    <name evidence="1" type="ORF">CI238_00788</name>
</gene>
<reference evidence="1 2" key="1">
    <citation type="submission" date="2015-06" db="EMBL/GenBank/DDBJ databases">
        <title>Survival trade-offs in plant roots during colonization by closely related pathogenic and mutualistic fungi.</title>
        <authorList>
            <person name="Hacquard S."/>
            <person name="Kracher B."/>
            <person name="Hiruma K."/>
            <person name="Weinman A."/>
            <person name="Muench P."/>
            <person name="Garrido Oter R."/>
            <person name="Ver Loren van Themaat E."/>
            <person name="Dallerey J.-F."/>
            <person name="Damm U."/>
            <person name="Henrissat B."/>
            <person name="Lespinet O."/>
            <person name="Thon M."/>
            <person name="Kemen E."/>
            <person name="McHardy A.C."/>
            <person name="Schulze-Lefert P."/>
            <person name="O'Connell R.J."/>
        </authorList>
    </citation>
    <scope>NUCLEOTIDE SEQUENCE [LARGE SCALE GENOMIC DNA]</scope>
    <source>
        <strain evidence="1 2">MAFF 238704</strain>
    </source>
</reference>
<dbReference type="Proteomes" id="UP000076584">
    <property type="component" value="Unassembled WGS sequence"/>
</dbReference>
<organism evidence="1 2">
    <name type="scientific">Colletotrichum incanum</name>
    <name type="common">Soybean anthracnose fungus</name>
    <dbReference type="NCBI Taxonomy" id="1573173"/>
    <lineage>
        <taxon>Eukaryota</taxon>
        <taxon>Fungi</taxon>
        <taxon>Dikarya</taxon>
        <taxon>Ascomycota</taxon>
        <taxon>Pezizomycotina</taxon>
        <taxon>Sordariomycetes</taxon>
        <taxon>Hypocreomycetidae</taxon>
        <taxon>Glomerellales</taxon>
        <taxon>Glomerellaceae</taxon>
        <taxon>Colletotrichum</taxon>
        <taxon>Colletotrichum spaethianum species complex</taxon>
    </lineage>
</organism>
<accession>A0A166RP28</accession>
<dbReference type="AlphaFoldDB" id="A0A166RP28"/>
<proteinExistence type="predicted"/>
<evidence type="ECO:0000313" key="2">
    <source>
        <dbReference type="Proteomes" id="UP000076584"/>
    </source>
</evidence>
<evidence type="ECO:0000313" key="1">
    <source>
        <dbReference type="EMBL" id="KZL69520.1"/>
    </source>
</evidence>
<dbReference type="OrthoDB" id="4788795at2759"/>